<keyword evidence="3" id="KW-1185">Reference proteome</keyword>
<dbReference type="VEuPathDB" id="FungiDB:MUCCIDRAFT_112342"/>
<evidence type="ECO:0000313" key="2">
    <source>
        <dbReference type="EMBL" id="OAD00920.1"/>
    </source>
</evidence>
<dbReference type="Proteomes" id="UP000077051">
    <property type="component" value="Unassembled WGS sequence"/>
</dbReference>
<protein>
    <submittedName>
        <fullName evidence="2">Uncharacterized protein</fullName>
    </submittedName>
</protein>
<comment type="caution">
    <text evidence="2">The sequence shown here is derived from an EMBL/GenBank/DDBJ whole genome shotgun (WGS) entry which is preliminary data.</text>
</comment>
<feature type="region of interest" description="Disordered" evidence="1">
    <location>
        <begin position="17"/>
        <end position="103"/>
    </location>
</feature>
<evidence type="ECO:0000313" key="3">
    <source>
        <dbReference type="Proteomes" id="UP000077051"/>
    </source>
</evidence>
<gene>
    <name evidence="2" type="ORF">MUCCIDRAFT_112342</name>
</gene>
<reference evidence="2 3" key="1">
    <citation type="submission" date="2015-06" db="EMBL/GenBank/DDBJ databases">
        <title>Expansion of signal transduction pathways in fungi by whole-genome duplication.</title>
        <authorList>
            <consortium name="DOE Joint Genome Institute"/>
            <person name="Corrochano L.M."/>
            <person name="Kuo A."/>
            <person name="Marcet-Houben M."/>
            <person name="Polaino S."/>
            <person name="Salamov A."/>
            <person name="Villalobos J.M."/>
            <person name="Alvarez M.I."/>
            <person name="Avalos J."/>
            <person name="Benito E.P."/>
            <person name="Benoit I."/>
            <person name="Burger G."/>
            <person name="Camino L.P."/>
            <person name="Canovas D."/>
            <person name="Cerda-Olmedo E."/>
            <person name="Cheng J.-F."/>
            <person name="Dominguez A."/>
            <person name="Elias M."/>
            <person name="Eslava A.P."/>
            <person name="Glaser F."/>
            <person name="Grimwood J."/>
            <person name="Gutierrez G."/>
            <person name="Heitman J."/>
            <person name="Henrissat B."/>
            <person name="Iturriaga E.A."/>
            <person name="Lang B.F."/>
            <person name="Lavin J.L."/>
            <person name="Lee S."/>
            <person name="Li W."/>
            <person name="Lindquist E."/>
            <person name="Lopez-Garcia S."/>
            <person name="Luque E.M."/>
            <person name="Marcos A.T."/>
            <person name="Martin J."/>
            <person name="Mccluskey K."/>
            <person name="Medina H.R."/>
            <person name="Miralles-Duran A."/>
            <person name="Miyazaki A."/>
            <person name="Munoz-Torres E."/>
            <person name="Oguiza J.A."/>
            <person name="Ohm R."/>
            <person name="Olmedo M."/>
            <person name="Orejas M."/>
            <person name="Ortiz-Castellanos L."/>
            <person name="Pisabarro A.G."/>
            <person name="Rodriguez-Romero J."/>
            <person name="Ruiz-Herrera J."/>
            <person name="Ruiz-Vazquez R."/>
            <person name="Sanz C."/>
            <person name="Schackwitz W."/>
            <person name="Schmutz J."/>
            <person name="Shahriari M."/>
            <person name="Shelest E."/>
            <person name="Silva-Franco F."/>
            <person name="Soanes D."/>
            <person name="Syed K."/>
            <person name="Tagua V.G."/>
            <person name="Talbot N.J."/>
            <person name="Thon M."/>
            <person name="De Vries R.P."/>
            <person name="Wiebenga A."/>
            <person name="Yadav J.S."/>
            <person name="Braun E.L."/>
            <person name="Baker S."/>
            <person name="Garre V."/>
            <person name="Horwitz B."/>
            <person name="Torres-Martinez S."/>
            <person name="Idnurm A."/>
            <person name="Herrera-Estrella A."/>
            <person name="Gabaldon T."/>
            <person name="Grigoriev I.V."/>
        </authorList>
    </citation>
    <scope>NUCLEOTIDE SEQUENCE [LARGE SCALE GENOMIC DNA]</scope>
    <source>
        <strain evidence="2 3">CBS 277.49</strain>
    </source>
</reference>
<sequence>MGQPSDNRYLQSLAEASLTTPYHSTPWTSLSEWQPPLTEEPRGFTPPSAPPFETKLIARPATRQKQRIDDHRTYPKGRSPRGPQPSPDYTIKILESRNYKADH</sequence>
<name>A0A162QCX6_MUCCL</name>
<feature type="compositionally biased region" description="Basic and acidic residues" evidence="1">
    <location>
        <begin position="94"/>
        <end position="103"/>
    </location>
</feature>
<dbReference type="EMBL" id="AMYB01000006">
    <property type="protein sequence ID" value="OAD00920.1"/>
    <property type="molecule type" value="Genomic_DNA"/>
</dbReference>
<dbReference type="AlphaFoldDB" id="A0A162QCX6"/>
<organism evidence="2 3">
    <name type="scientific">Mucor lusitanicus CBS 277.49</name>
    <dbReference type="NCBI Taxonomy" id="747725"/>
    <lineage>
        <taxon>Eukaryota</taxon>
        <taxon>Fungi</taxon>
        <taxon>Fungi incertae sedis</taxon>
        <taxon>Mucoromycota</taxon>
        <taxon>Mucoromycotina</taxon>
        <taxon>Mucoromycetes</taxon>
        <taxon>Mucorales</taxon>
        <taxon>Mucorineae</taxon>
        <taxon>Mucoraceae</taxon>
        <taxon>Mucor</taxon>
    </lineage>
</organism>
<evidence type="ECO:0000256" key="1">
    <source>
        <dbReference type="SAM" id="MobiDB-lite"/>
    </source>
</evidence>
<accession>A0A162QCX6</accession>
<feature type="compositionally biased region" description="Polar residues" evidence="1">
    <location>
        <begin position="17"/>
        <end position="32"/>
    </location>
</feature>
<proteinExistence type="predicted"/>